<feature type="transmembrane region" description="Helical" evidence="11">
    <location>
        <begin position="63"/>
        <end position="79"/>
    </location>
</feature>
<feature type="transmembrane region" description="Helical" evidence="11">
    <location>
        <begin position="750"/>
        <end position="769"/>
    </location>
</feature>
<dbReference type="SFLD" id="SFLDG00002">
    <property type="entry name" value="C1.7:_P-type_atpase_like"/>
    <property type="match status" value="1"/>
</dbReference>
<protein>
    <submittedName>
        <fullName evidence="13">HAD-IC family P-type ATPase</fullName>
    </submittedName>
</protein>
<dbReference type="EMBL" id="WJKJ01000248">
    <property type="protein sequence ID" value="MBD3365044.1"/>
    <property type="molecule type" value="Genomic_DNA"/>
</dbReference>
<dbReference type="InterPro" id="IPR018303">
    <property type="entry name" value="ATPase_P-typ_P_site"/>
</dbReference>
<feature type="transmembrane region" description="Helical" evidence="11">
    <location>
        <begin position="700"/>
        <end position="730"/>
    </location>
</feature>
<keyword evidence="6" id="KW-0067">ATP-binding</keyword>
<dbReference type="PROSITE" id="PS00154">
    <property type="entry name" value="ATPASE_E1_E2"/>
    <property type="match status" value="1"/>
</dbReference>
<dbReference type="InterPro" id="IPR004014">
    <property type="entry name" value="ATPase_P-typ_cation-transptr_N"/>
</dbReference>
<dbReference type="Gene3D" id="2.70.150.10">
    <property type="entry name" value="Calcium-transporting ATPase, cytoplasmic transduction domain A"/>
    <property type="match status" value="1"/>
</dbReference>
<dbReference type="InterPro" id="IPR008250">
    <property type="entry name" value="ATPase_P-typ_transduc_dom_A_sf"/>
</dbReference>
<dbReference type="Pfam" id="PF00690">
    <property type="entry name" value="Cation_ATPase_N"/>
    <property type="match status" value="1"/>
</dbReference>
<reference evidence="13" key="1">
    <citation type="submission" date="2019-11" db="EMBL/GenBank/DDBJ databases">
        <title>Microbial mats filling the niche in hypersaline microbial mats.</title>
        <authorList>
            <person name="Wong H.L."/>
            <person name="Macleod F.I."/>
            <person name="White R.A. III"/>
            <person name="Burns B.P."/>
        </authorList>
    </citation>
    <scope>NUCLEOTIDE SEQUENCE</scope>
    <source>
        <strain evidence="13">Bin_327</strain>
    </source>
</reference>
<evidence type="ECO:0000259" key="12">
    <source>
        <dbReference type="SMART" id="SM00831"/>
    </source>
</evidence>
<keyword evidence="10 11" id="KW-0472">Membrane</keyword>
<feature type="transmembrane region" description="Helical" evidence="11">
    <location>
        <begin position="823"/>
        <end position="843"/>
    </location>
</feature>
<dbReference type="InterPro" id="IPR001757">
    <property type="entry name" value="P_typ_ATPase"/>
</dbReference>
<keyword evidence="4 11" id="KW-0812">Transmembrane</keyword>
<feature type="transmembrane region" description="Helical" evidence="11">
    <location>
        <begin position="259"/>
        <end position="286"/>
    </location>
</feature>
<dbReference type="FunFam" id="2.70.150.10:FF:000160">
    <property type="entry name" value="Sarcoplasmic/endoplasmic reticulum calcium ATPase 1"/>
    <property type="match status" value="1"/>
</dbReference>
<dbReference type="SMART" id="SM00831">
    <property type="entry name" value="Cation_ATPase_N"/>
    <property type="match status" value="1"/>
</dbReference>
<dbReference type="InterPro" id="IPR023299">
    <property type="entry name" value="ATPase_P-typ_cyto_dom_N"/>
</dbReference>
<keyword evidence="3" id="KW-0597">Phosphoprotein</keyword>
<evidence type="ECO:0000256" key="10">
    <source>
        <dbReference type="ARBA" id="ARBA00023136"/>
    </source>
</evidence>
<accession>A0A9D5KBD2</accession>
<dbReference type="Proteomes" id="UP000630660">
    <property type="component" value="Unassembled WGS sequence"/>
</dbReference>
<feature type="transmembrane region" description="Helical" evidence="11">
    <location>
        <begin position="790"/>
        <end position="811"/>
    </location>
</feature>
<evidence type="ECO:0000313" key="13">
    <source>
        <dbReference type="EMBL" id="MBD3365044.1"/>
    </source>
</evidence>
<dbReference type="Pfam" id="PF13246">
    <property type="entry name" value="Cation_ATPase"/>
    <property type="match status" value="1"/>
</dbReference>
<dbReference type="SFLD" id="SFLDS00003">
    <property type="entry name" value="Haloacid_Dehalogenase"/>
    <property type="match status" value="1"/>
</dbReference>
<organism evidence="13 14">
    <name type="scientific">candidate division WOR-3 bacterium</name>
    <dbReference type="NCBI Taxonomy" id="2052148"/>
    <lineage>
        <taxon>Bacteria</taxon>
        <taxon>Bacteria division WOR-3</taxon>
    </lineage>
</organism>
<dbReference type="GO" id="GO:0012505">
    <property type="term" value="C:endomembrane system"/>
    <property type="evidence" value="ECO:0007669"/>
    <property type="project" value="UniProtKB-SubCell"/>
</dbReference>
<evidence type="ECO:0000256" key="7">
    <source>
        <dbReference type="ARBA" id="ARBA00022842"/>
    </source>
</evidence>
<dbReference type="SUPFAM" id="SSF81665">
    <property type="entry name" value="Calcium ATPase, transmembrane domain M"/>
    <property type="match status" value="1"/>
</dbReference>
<evidence type="ECO:0000256" key="6">
    <source>
        <dbReference type="ARBA" id="ARBA00022840"/>
    </source>
</evidence>
<dbReference type="GO" id="GO:0016020">
    <property type="term" value="C:membrane"/>
    <property type="evidence" value="ECO:0007669"/>
    <property type="project" value="InterPro"/>
</dbReference>
<dbReference type="InterPro" id="IPR023214">
    <property type="entry name" value="HAD_sf"/>
</dbReference>
<keyword evidence="8" id="KW-1278">Translocase</keyword>
<evidence type="ECO:0000256" key="9">
    <source>
        <dbReference type="ARBA" id="ARBA00022989"/>
    </source>
</evidence>
<evidence type="ECO:0000256" key="1">
    <source>
        <dbReference type="ARBA" id="ARBA00004127"/>
    </source>
</evidence>
<dbReference type="SUPFAM" id="SSF81653">
    <property type="entry name" value="Calcium ATPase, transduction domain A"/>
    <property type="match status" value="1"/>
</dbReference>
<dbReference type="Gene3D" id="1.20.1110.10">
    <property type="entry name" value="Calcium-transporting ATPase, transmembrane domain"/>
    <property type="match status" value="2"/>
</dbReference>
<dbReference type="Gene3D" id="3.40.1110.10">
    <property type="entry name" value="Calcium-transporting ATPase, cytoplasmic domain N"/>
    <property type="match status" value="1"/>
</dbReference>
<keyword evidence="7" id="KW-0460">Magnesium</keyword>
<keyword evidence="9 11" id="KW-1133">Transmembrane helix</keyword>
<keyword evidence="5" id="KW-0547">Nucleotide-binding</keyword>
<dbReference type="InterPro" id="IPR036412">
    <property type="entry name" value="HAD-like_sf"/>
</dbReference>
<dbReference type="InterPro" id="IPR023298">
    <property type="entry name" value="ATPase_P-typ_TM_dom_sf"/>
</dbReference>
<dbReference type="InterPro" id="IPR044492">
    <property type="entry name" value="P_typ_ATPase_HD_dom"/>
</dbReference>
<dbReference type="SUPFAM" id="SSF56784">
    <property type="entry name" value="HAD-like"/>
    <property type="match status" value="1"/>
</dbReference>
<dbReference type="InterPro" id="IPR006068">
    <property type="entry name" value="ATPase_P-typ_cation-transptr_C"/>
</dbReference>
<dbReference type="GO" id="GO:0005524">
    <property type="term" value="F:ATP binding"/>
    <property type="evidence" value="ECO:0007669"/>
    <property type="project" value="UniProtKB-KW"/>
</dbReference>
<comment type="subcellular location">
    <subcellularLocation>
        <location evidence="1">Endomembrane system</location>
        <topology evidence="1">Multi-pass membrane protein</topology>
    </subcellularLocation>
</comment>
<gene>
    <name evidence="13" type="ORF">GF359_07495</name>
</gene>
<dbReference type="Gene3D" id="3.40.50.1000">
    <property type="entry name" value="HAD superfamily/HAD-like"/>
    <property type="match status" value="1"/>
</dbReference>
<dbReference type="InterPro" id="IPR059000">
    <property type="entry name" value="ATPase_P-type_domA"/>
</dbReference>
<evidence type="ECO:0000256" key="8">
    <source>
        <dbReference type="ARBA" id="ARBA00022967"/>
    </source>
</evidence>
<dbReference type="NCBIfam" id="TIGR01494">
    <property type="entry name" value="ATPase_P-type"/>
    <property type="match status" value="2"/>
</dbReference>
<dbReference type="Pfam" id="PF00122">
    <property type="entry name" value="E1-E2_ATPase"/>
    <property type="match status" value="1"/>
</dbReference>
<feature type="transmembrane region" description="Helical" evidence="11">
    <location>
        <begin position="31"/>
        <end position="57"/>
    </location>
</feature>
<dbReference type="PANTHER" id="PTHR42861">
    <property type="entry name" value="CALCIUM-TRANSPORTING ATPASE"/>
    <property type="match status" value="1"/>
</dbReference>
<feature type="transmembrane region" description="Helical" evidence="11">
    <location>
        <begin position="227"/>
        <end position="247"/>
    </location>
</feature>
<comment type="caution">
    <text evidence="13">The sequence shown here is derived from an EMBL/GenBank/DDBJ whole genome shotgun (WGS) entry which is preliminary data.</text>
</comment>
<evidence type="ECO:0000256" key="3">
    <source>
        <dbReference type="ARBA" id="ARBA00022553"/>
    </source>
</evidence>
<feature type="domain" description="Cation-transporting P-type ATPase N-terminal" evidence="12">
    <location>
        <begin position="3"/>
        <end position="58"/>
    </location>
</feature>
<evidence type="ECO:0000256" key="4">
    <source>
        <dbReference type="ARBA" id="ARBA00022692"/>
    </source>
</evidence>
<proteinExistence type="inferred from homology"/>
<comment type="similarity">
    <text evidence="2">Belongs to the cation transport ATPase (P-type) (TC 3.A.3) family. Type IIA subfamily.</text>
</comment>
<dbReference type="SFLD" id="SFLDF00027">
    <property type="entry name" value="p-type_atpase"/>
    <property type="match status" value="1"/>
</dbReference>
<sequence>MKNGLSMQEAEKRLKTEGPNVWAKDKRTNPVLMFLSQFIDPIVLILLAALVVAGVILGEWIDAAAIGVILLLNAVLGFVQEYRAEKAMAALKKLTAPLCRVKRNGKIQEINTEDLVPGDLVLIGAGDKVPADGRLVDAKHILIDESSLTGESVSVQKQTGVLEKGTRLVGEKHNMAFLGTNVVKGRGAFIVTETGKQTELGKVAESLSEKREKTPLQKDLGKLGTRILIIVLVTCVVVFLVELFKLGAQAEPGAWIEPLLVAIALAVAAIPEGLPAAVTITLALGIRKMAAKKAIIRRMHAVETLGSTSFICTDKTGTLTENQMKVEKLIPVKQGEEDLIEVMLLCNDTQRSGENLLGDPTETALVRYAEEKGYSMVDLTGSHPRVDEIAFDSDRKMMTTLHKWETGYISATKGAPEQIIIRSANLDSKKRDEWLERCLKLSADGFRLLGLARKRVTKDKVDPSLEQDFEFLGLVAESDPPRKEVPAALAECRNAGIEVAMITGDHMATARAIAKRIGLEGEALSGEDIASMSDEELYDKAKHTAVYARVSPLQKVRILEALKYHAHVVAMTGDGVNDAPALKRADIGVSMGITGTDVAVEASQMVLTDDNFATIVRAVKEGRLIFQNIKKFVHSLLSSNISEVLTVFSASIFGLPFPLFPIQILWMNLITDGLPALALGSDKPSQDLMRAPPRDPNKGIINQIGLLTLIAQGLIFTVFIIGIYVSSLYLFPQWIQGWIPDIAAGNLQSYTVNLARTVAFSTLILSQLLHAFNFRVAQNFFFSKELIRNMFLNGAFLISVGLQAAVIYIGPLSAIFKTVPLNGLHLAAVAAAAFIPVLIVNLLRRHLILK</sequence>
<dbReference type="PRINTS" id="PR00120">
    <property type="entry name" value="HATPASE"/>
</dbReference>
<dbReference type="AlphaFoldDB" id="A0A9D5KBD2"/>
<name>A0A9D5KBD2_UNCW3</name>
<dbReference type="PRINTS" id="PR00119">
    <property type="entry name" value="CATATPASE"/>
</dbReference>
<evidence type="ECO:0000256" key="11">
    <source>
        <dbReference type="SAM" id="Phobius"/>
    </source>
</evidence>
<evidence type="ECO:0000256" key="2">
    <source>
        <dbReference type="ARBA" id="ARBA00005675"/>
    </source>
</evidence>
<dbReference type="FunFam" id="3.40.50.1000:FF:000028">
    <property type="entry name" value="Calcium-transporting P-type ATPase, putative"/>
    <property type="match status" value="1"/>
</dbReference>
<dbReference type="Pfam" id="PF00689">
    <property type="entry name" value="Cation_ATPase_C"/>
    <property type="match status" value="1"/>
</dbReference>
<evidence type="ECO:0000256" key="5">
    <source>
        <dbReference type="ARBA" id="ARBA00022741"/>
    </source>
</evidence>
<dbReference type="GO" id="GO:0016887">
    <property type="term" value="F:ATP hydrolysis activity"/>
    <property type="evidence" value="ECO:0007669"/>
    <property type="project" value="InterPro"/>
</dbReference>
<evidence type="ECO:0000313" key="14">
    <source>
        <dbReference type="Proteomes" id="UP000630660"/>
    </source>
</evidence>